<reference evidence="3" key="1">
    <citation type="journal article" date="2017" name="Nat. Microbiol.">
        <title>Global analysis of biosynthetic gene clusters reveals vast potential of secondary metabolite production in Penicillium species.</title>
        <authorList>
            <person name="Nielsen J.C."/>
            <person name="Grijseels S."/>
            <person name="Prigent S."/>
            <person name="Ji B."/>
            <person name="Dainat J."/>
            <person name="Nielsen K.F."/>
            <person name="Frisvad J.C."/>
            <person name="Workman M."/>
            <person name="Nielsen J."/>
        </authorList>
    </citation>
    <scope>NUCLEOTIDE SEQUENCE [LARGE SCALE GENOMIC DNA]</scope>
    <source>
        <strain evidence="3">IBT 24891</strain>
    </source>
</reference>
<dbReference type="Proteomes" id="UP000191285">
    <property type="component" value="Unassembled WGS sequence"/>
</dbReference>
<proteinExistence type="predicted"/>
<accession>A0A1V6TMJ1</accession>
<gene>
    <name evidence="2" type="ORF">PENSTE_c004G00851</name>
</gene>
<sequence length="255" mass="29168">MNFPPFDPNFVPFNPDFVPFNMGGFNPINMKIPFETDLIQSIESDDICPDSLVTASKDFFPSGGVTDIDRKLREVSLEVVETHDKWQKARNAKDNRKNQEEHYRKMFVISQEKWQHLLNACNTNERLREVSPDMVVISGKEYHRNISENDAKEEERKARNLADENDAKQDNFFSGSLTDIKLSMSDLDNILSINQNANEDASHSGNLESILEDAQEFDNILTLETGGVDYSVGLPVTELDWDILREQMRGNSFQS</sequence>
<comment type="caution">
    <text evidence="2">The sequence shown here is derived from an EMBL/GenBank/DDBJ whole genome shotgun (WGS) entry which is preliminary data.</text>
</comment>
<keyword evidence="1" id="KW-0175">Coiled coil</keyword>
<organism evidence="2 3">
    <name type="scientific">Penicillium steckii</name>
    <dbReference type="NCBI Taxonomy" id="303698"/>
    <lineage>
        <taxon>Eukaryota</taxon>
        <taxon>Fungi</taxon>
        <taxon>Dikarya</taxon>
        <taxon>Ascomycota</taxon>
        <taxon>Pezizomycotina</taxon>
        <taxon>Eurotiomycetes</taxon>
        <taxon>Eurotiomycetidae</taxon>
        <taxon>Eurotiales</taxon>
        <taxon>Aspergillaceae</taxon>
        <taxon>Penicillium</taxon>
    </lineage>
</organism>
<evidence type="ECO:0000313" key="3">
    <source>
        <dbReference type="Proteomes" id="UP000191285"/>
    </source>
</evidence>
<evidence type="ECO:0000313" key="2">
    <source>
        <dbReference type="EMBL" id="OQE27481.1"/>
    </source>
</evidence>
<keyword evidence="3" id="KW-1185">Reference proteome</keyword>
<dbReference type="EMBL" id="MLKD01000004">
    <property type="protein sequence ID" value="OQE27481.1"/>
    <property type="molecule type" value="Genomic_DNA"/>
</dbReference>
<dbReference type="AlphaFoldDB" id="A0A1V6TMJ1"/>
<feature type="coiled-coil region" evidence="1">
    <location>
        <begin position="144"/>
        <end position="171"/>
    </location>
</feature>
<name>A0A1V6TMJ1_9EURO</name>
<evidence type="ECO:0000256" key="1">
    <source>
        <dbReference type="SAM" id="Coils"/>
    </source>
</evidence>
<protein>
    <submittedName>
        <fullName evidence="2">Uncharacterized protein</fullName>
    </submittedName>
</protein>